<evidence type="ECO:0008006" key="2">
    <source>
        <dbReference type="Google" id="ProtNLM"/>
    </source>
</evidence>
<dbReference type="EMBL" id="HBIO01026380">
    <property type="protein sequence ID" value="CAE0475416.1"/>
    <property type="molecule type" value="Transcribed_RNA"/>
</dbReference>
<accession>A0A7S3QFS8</accession>
<dbReference type="AlphaFoldDB" id="A0A7S3QFS8"/>
<evidence type="ECO:0000313" key="1">
    <source>
        <dbReference type="EMBL" id="CAE0475416.1"/>
    </source>
</evidence>
<sequence length="184" mass="20200">MFLPSTVTSIGSSAFINCRSMRLLILPHDIDLSNVGRDIICATGSSRIAEDAGVAYEWNGNRITEESTSRRVNEWLFRHMDEAPFHKVCCNSSITTKQINDYLTQNGNDIALSIDPYHGMTPMHMLTTNPNAPAETIAALLDVNVEVAFCADNEGNISLDYARDYNIGGLVGIINGLCNHRHAA</sequence>
<reference evidence="1" key="1">
    <citation type="submission" date="2021-01" db="EMBL/GenBank/DDBJ databases">
        <authorList>
            <person name="Corre E."/>
            <person name="Pelletier E."/>
            <person name="Niang G."/>
            <person name="Scheremetjew M."/>
            <person name="Finn R."/>
            <person name="Kale V."/>
            <person name="Holt S."/>
            <person name="Cochrane G."/>
            <person name="Meng A."/>
            <person name="Brown T."/>
            <person name="Cohen L."/>
        </authorList>
    </citation>
    <scope>NUCLEOTIDE SEQUENCE</scope>
    <source>
        <strain evidence="1">MM31A-1</strain>
    </source>
</reference>
<name>A0A7S3QFS8_9STRA</name>
<proteinExistence type="predicted"/>
<gene>
    <name evidence="1" type="ORF">CDEB00056_LOCUS20269</name>
</gene>
<protein>
    <recommendedName>
        <fullName evidence="2">Leucine-rich repeat domain-containing protein</fullName>
    </recommendedName>
</protein>
<organism evidence="1">
    <name type="scientific">Chaetoceros debilis</name>
    <dbReference type="NCBI Taxonomy" id="122233"/>
    <lineage>
        <taxon>Eukaryota</taxon>
        <taxon>Sar</taxon>
        <taxon>Stramenopiles</taxon>
        <taxon>Ochrophyta</taxon>
        <taxon>Bacillariophyta</taxon>
        <taxon>Coscinodiscophyceae</taxon>
        <taxon>Chaetocerotophycidae</taxon>
        <taxon>Chaetocerotales</taxon>
        <taxon>Chaetocerotaceae</taxon>
        <taxon>Chaetoceros</taxon>
    </lineage>
</organism>